<sequence>MTFDIRPADWAGFTSVMGEKGGCGGCWCMLWRQSRAEMETGMGAGNRAAMKALFTDGQAPGLIAYHDSLAVGWMQVAPRTEFTRLARSRVLRPVDDRPVWSVSCFLIDKRFRRMGLSVQLLRAACGFARDSGADMLEGYPVDTPKRTYPPVYAWTGFAGSFRRAGFVEVARRSDTRPIMRKELI</sequence>
<keyword evidence="3" id="KW-1185">Reference proteome</keyword>
<evidence type="ECO:0000313" key="3">
    <source>
        <dbReference type="Proteomes" id="UP000281343"/>
    </source>
</evidence>
<reference evidence="2 3" key="1">
    <citation type="submission" date="2018-10" db="EMBL/GenBank/DDBJ databases">
        <authorList>
            <person name="Jung H.S."/>
            <person name="Jeon C.O."/>
        </authorList>
    </citation>
    <scope>NUCLEOTIDE SEQUENCE [LARGE SCALE GENOMIC DNA]</scope>
    <source>
        <strain evidence="2 3">MA-7-27</strain>
    </source>
</reference>
<gene>
    <name evidence="2" type="ORF">D9R08_11555</name>
</gene>
<dbReference type="OrthoDB" id="8894819at2"/>
<protein>
    <submittedName>
        <fullName evidence="2">GNAT family N-acetyltransferase</fullName>
    </submittedName>
</protein>
<dbReference type="CDD" id="cd04301">
    <property type="entry name" value="NAT_SF"/>
    <property type="match status" value="1"/>
</dbReference>
<evidence type="ECO:0000313" key="2">
    <source>
        <dbReference type="EMBL" id="RMA42084.1"/>
    </source>
</evidence>
<dbReference type="AlphaFoldDB" id="A0A3L9XZU4"/>
<dbReference type="InterPro" id="IPR016181">
    <property type="entry name" value="Acyl_CoA_acyltransferase"/>
</dbReference>
<dbReference type="GO" id="GO:0016747">
    <property type="term" value="F:acyltransferase activity, transferring groups other than amino-acyl groups"/>
    <property type="evidence" value="ECO:0007669"/>
    <property type="project" value="InterPro"/>
</dbReference>
<dbReference type="Proteomes" id="UP000281343">
    <property type="component" value="Unassembled WGS sequence"/>
</dbReference>
<organism evidence="2 3">
    <name type="scientific">Rhodophyticola porphyridii</name>
    <dbReference type="NCBI Taxonomy" id="1852017"/>
    <lineage>
        <taxon>Bacteria</taxon>
        <taxon>Pseudomonadati</taxon>
        <taxon>Pseudomonadota</taxon>
        <taxon>Alphaproteobacteria</taxon>
        <taxon>Rhodobacterales</taxon>
        <taxon>Roseobacteraceae</taxon>
        <taxon>Rhodophyticola</taxon>
    </lineage>
</organism>
<evidence type="ECO:0000259" key="1">
    <source>
        <dbReference type="Pfam" id="PF00583"/>
    </source>
</evidence>
<keyword evidence="2" id="KW-0808">Transferase</keyword>
<dbReference type="EMBL" id="RCNT01000005">
    <property type="protein sequence ID" value="RMA42084.1"/>
    <property type="molecule type" value="Genomic_DNA"/>
</dbReference>
<comment type="caution">
    <text evidence="2">The sequence shown here is derived from an EMBL/GenBank/DDBJ whole genome shotgun (WGS) entry which is preliminary data.</text>
</comment>
<proteinExistence type="predicted"/>
<accession>A0A3L9XZU4</accession>
<feature type="domain" description="N-acetyltransferase" evidence="1">
    <location>
        <begin position="54"/>
        <end position="135"/>
    </location>
</feature>
<dbReference type="SUPFAM" id="SSF55729">
    <property type="entry name" value="Acyl-CoA N-acyltransferases (Nat)"/>
    <property type="match status" value="1"/>
</dbReference>
<name>A0A3L9XZU4_9RHOB</name>
<dbReference type="InterPro" id="IPR000182">
    <property type="entry name" value="GNAT_dom"/>
</dbReference>
<dbReference type="Gene3D" id="3.40.630.30">
    <property type="match status" value="1"/>
</dbReference>
<dbReference type="Pfam" id="PF00583">
    <property type="entry name" value="Acetyltransf_1"/>
    <property type="match status" value="1"/>
</dbReference>